<proteinExistence type="predicted"/>
<dbReference type="Gene3D" id="3.10.450.40">
    <property type="match status" value="1"/>
</dbReference>
<dbReference type="InterPro" id="IPR025711">
    <property type="entry name" value="PepSY"/>
</dbReference>
<gene>
    <name evidence="3" type="ORF">P8A19_02080</name>
</gene>
<dbReference type="Proteomes" id="UP001235744">
    <property type="component" value="Chromosome"/>
</dbReference>
<evidence type="ECO:0000256" key="1">
    <source>
        <dbReference type="SAM" id="MobiDB-lite"/>
    </source>
</evidence>
<sequence>MTCDSPPENTGFLRTRRLRATGAAGVLLAAALLTGCGQDSGDTSTGTATSEAARAVPERTTTPSYSASKSASATAAMTQDQKDRKKLLDSTKITFDKAVTTAEGAVSGGKVVDLDLRGPGKSDDDTDRESASPSASASPSGTASPSGSASASPSGSASASPTSTGASPSEASASPAATGPEWVATVAATDGTEHTVRIDAVSGKVVKSTEDTGQDAEDKSRTAGWVAKAKQTPQQAAKAATDKKKGTVTSLELDENDKNVLVWSVDVVDKSWNETTVDVDAATGSVTAEETDTD</sequence>
<reference evidence="3 4" key="1">
    <citation type="submission" date="2023-03" db="EMBL/GenBank/DDBJ databases">
        <title>Isolation and description of six Streptomyces strains from soil environments, able to metabolize different microbial glucans.</title>
        <authorList>
            <person name="Widen T."/>
            <person name="Larsbrink J."/>
        </authorList>
    </citation>
    <scope>NUCLEOTIDE SEQUENCE [LARGE SCALE GENOMIC DNA]</scope>
    <source>
        <strain evidence="3 4">Alt2</strain>
    </source>
</reference>
<dbReference type="RefSeq" id="WP_306084350.1">
    <property type="nucleotide sequence ID" value="NZ_CP120988.1"/>
</dbReference>
<feature type="compositionally biased region" description="Basic and acidic residues" evidence="1">
    <location>
        <begin position="80"/>
        <end position="89"/>
    </location>
</feature>
<evidence type="ECO:0000313" key="3">
    <source>
        <dbReference type="EMBL" id="WLQ54302.1"/>
    </source>
</evidence>
<keyword evidence="4" id="KW-1185">Reference proteome</keyword>
<feature type="region of interest" description="Disordered" evidence="1">
    <location>
        <begin position="110"/>
        <end position="245"/>
    </location>
</feature>
<dbReference type="EMBL" id="CP120988">
    <property type="protein sequence ID" value="WLQ54302.1"/>
    <property type="molecule type" value="Genomic_DNA"/>
</dbReference>
<organism evidence="3 4">
    <name type="scientific">Streptomyces poriferorum</name>
    <dbReference type="NCBI Taxonomy" id="2798799"/>
    <lineage>
        <taxon>Bacteria</taxon>
        <taxon>Bacillati</taxon>
        <taxon>Actinomycetota</taxon>
        <taxon>Actinomycetes</taxon>
        <taxon>Kitasatosporales</taxon>
        <taxon>Streptomycetaceae</taxon>
        <taxon>Streptomyces</taxon>
    </lineage>
</organism>
<evidence type="ECO:0000313" key="4">
    <source>
        <dbReference type="Proteomes" id="UP001235744"/>
    </source>
</evidence>
<feature type="compositionally biased region" description="Basic and acidic residues" evidence="1">
    <location>
        <begin position="112"/>
        <end position="123"/>
    </location>
</feature>
<feature type="compositionally biased region" description="Low complexity" evidence="1">
    <location>
        <begin position="131"/>
        <end position="180"/>
    </location>
</feature>
<feature type="compositionally biased region" description="Low complexity" evidence="1">
    <location>
        <begin position="38"/>
        <end position="78"/>
    </location>
</feature>
<feature type="compositionally biased region" description="Low complexity" evidence="1">
    <location>
        <begin position="227"/>
        <end position="239"/>
    </location>
</feature>
<feature type="region of interest" description="Disordered" evidence="1">
    <location>
        <begin position="38"/>
        <end position="91"/>
    </location>
</feature>
<protein>
    <submittedName>
        <fullName evidence="3">PepSY domain-containing protein</fullName>
    </submittedName>
</protein>
<dbReference type="Pfam" id="PF03413">
    <property type="entry name" value="PepSY"/>
    <property type="match status" value="1"/>
</dbReference>
<evidence type="ECO:0000259" key="2">
    <source>
        <dbReference type="Pfam" id="PF03413"/>
    </source>
</evidence>
<accession>A0ABY9IGF5</accession>
<feature type="domain" description="PepSY" evidence="2">
    <location>
        <begin position="230"/>
        <end position="290"/>
    </location>
</feature>
<name>A0ABY9IGF5_9ACTN</name>